<dbReference type="Gene3D" id="3.40.50.150">
    <property type="entry name" value="Vaccinia Virus protein VP39"/>
    <property type="match status" value="1"/>
</dbReference>
<feature type="domain" description="Methyltransferase" evidence="1">
    <location>
        <begin position="39"/>
        <end position="136"/>
    </location>
</feature>
<dbReference type="Pfam" id="PF13649">
    <property type="entry name" value="Methyltransf_25"/>
    <property type="match status" value="1"/>
</dbReference>
<evidence type="ECO:0000313" key="2">
    <source>
        <dbReference type="EMBL" id="KPL88761.1"/>
    </source>
</evidence>
<dbReference type="SUPFAM" id="SSF53335">
    <property type="entry name" value="S-adenosyl-L-methionine-dependent methyltransferases"/>
    <property type="match status" value="1"/>
</dbReference>
<reference evidence="2 3" key="1">
    <citation type="submission" date="2015-07" db="EMBL/GenBank/DDBJ databases">
        <title>Genome sequence of Levilinea saccharolytica DSM 16555.</title>
        <authorList>
            <person name="Hemp J."/>
            <person name="Ward L.M."/>
            <person name="Pace L.A."/>
            <person name="Fischer W.W."/>
        </authorList>
    </citation>
    <scope>NUCLEOTIDE SEQUENCE [LARGE SCALE GENOMIC DNA]</scope>
    <source>
        <strain evidence="2 3">KIBI-1</strain>
    </source>
</reference>
<accession>A0A0P6YXD8</accession>
<gene>
    <name evidence="2" type="ORF">ADN01_03625</name>
</gene>
<dbReference type="PANTHER" id="PTHR43591">
    <property type="entry name" value="METHYLTRANSFERASE"/>
    <property type="match status" value="1"/>
</dbReference>
<dbReference type="EMBL" id="LGCM01000015">
    <property type="protein sequence ID" value="KPL88761.1"/>
    <property type="molecule type" value="Genomic_DNA"/>
</dbReference>
<dbReference type="CDD" id="cd02440">
    <property type="entry name" value="AdoMet_MTases"/>
    <property type="match status" value="1"/>
</dbReference>
<dbReference type="InterPro" id="IPR041698">
    <property type="entry name" value="Methyltransf_25"/>
</dbReference>
<dbReference type="InterPro" id="IPR029063">
    <property type="entry name" value="SAM-dependent_MTases_sf"/>
</dbReference>
<dbReference type="Proteomes" id="UP000050501">
    <property type="component" value="Unassembled WGS sequence"/>
</dbReference>
<dbReference type="AlphaFoldDB" id="A0A0P6YXD8"/>
<proteinExistence type="predicted"/>
<evidence type="ECO:0000259" key="1">
    <source>
        <dbReference type="Pfam" id="PF13649"/>
    </source>
</evidence>
<dbReference type="STRING" id="229921.ADN01_03625"/>
<name>A0A0P6YXD8_9CHLR</name>
<comment type="caution">
    <text evidence="2">The sequence shown here is derived from an EMBL/GenBank/DDBJ whole genome shotgun (WGS) entry which is preliminary data.</text>
</comment>
<evidence type="ECO:0000313" key="3">
    <source>
        <dbReference type="Proteomes" id="UP000050501"/>
    </source>
</evidence>
<organism evidence="2 3">
    <name type="scientific">Levilinea saccharolytica</name>
    <dbReference type="NCBI Taxonomy" id="229921"/>
    <lineage>
        <taxon>Bacteria</taxon>
        <taxon>Bacillati</taxon>
        <taxon>Chloroflexota</taxon>
        <taxon>Anaerolineae</taxon>
        <taxon>Anaerolineales</taxon>
        <taxon>Anaerolineaceae</taxon>
        <taxon>Levilinea</taxon>
    </lineage>
</organism>
<sequence>MVPMVSTYDAYMRKMTLGREQVLRQRTVELAGIKAGDSVLEVGCGTGSLTLMAKKISGPNSKVYGIDVIPEMIEYSRQKAAQSNLDISFKLGTINDIPFPDNTFDVVMASFMIFHMSEDTRQKGIAEIYRVLKPKGRMLIVDLAMPSHRLQQAIAKRVIFSGGLEHELGELLPLMNRIGFSDLECAPVNFSILGLSILAYIRGYANKSDSR</sequence>
<keyword evidence="3" id="KW-1185">Reference proteome</keyword>
<protein>
    <recommendedName>
        <fullName evidence="1">Methyltransferase domain-containing protein</fullName>
    </recommendedName>
</protein>